<dbReference type="PATRIC" id="fig|46506.5.peg.2585"/>
<dbReference type="STRING" id="46506.AA415_02409"/>
<dbReference type="AlphaFoldDB" id="A0A108T5B2"/>
<dbReference type="EMBL" id="LRGC01000012">
    <property type="protein sequence ID" value="KWR53580.1"/>
    <property type="molecule type" value="Genomic_DNA"/>
</dbReference>
<accession>A0A108T5B2</accession>
<organism evidence="1 2">
    <name type="scientific">Bacteroides stercoris</name>
    <dbReference type="NCBI Taxonomy" id="46506"/>
    <lineage>
        <taxon>Bacteria</taxon>
        <taxon>Pseudomonadati</taxon>
        <taxon>Bacteroidota</taxon>
        <taxon>Bacteroidia</taxon>
        <taxon>Bacteroidales</taxon>
        <taxon>Bacteroidaceae</taxon>
        <taxon>Bacteroides</taxon>
    </lineage>
</organism>
<dbReference type="RefSeq" id="WP_082709314.1">
    <property type="nucleotide sequence ID" value="NZ_LRGC01000012.1"/>
</dbReference>
<dbReference type="Proteomes" id="UP000056419">
    <property type="component" value="Unassembled WGS sequence"/>
</dbReference>
<evidence type="ECO:0000313" key="2">
    <source>
        <dbReference type="Proteomes" id="UP000056419"/>
    </source>
</evidence>
<keyword evidence="2" id="KW-1185">Reference proteome</keyword>
<dbReference type="CDD" id="cd13120">
    <property type="entry name" value="BF2867_like_N"/>
    <property type="match status" value="1"/>
</dbReference>
<dbReference type="InterPro" id="IPR042278">
    <property type="entry name" value="Mfa-like_1_N"/>
</dbReference>
<dbReference type="InterPro" id="IPR025049">
    <property type="entry name" value="Mfa-like_1"/>
</dbReference>
<dbReference type="Pfam" id="PF13149">
    <property type="entry name" value="Mfa_like_1"/>
    <property type="match status" value="1"/>
</dbReference>
<protein>
    <submittedName>
        <fullName evidence="1">Fimbrillin-like protein</fullName>
    </submittedName>
</protein>
<gene>
    <name evidence="1" type="ORF">AA415_02409</name>
</gene>
<dbReference type="Gene3D" id="2.60.40.2620">
    <property type="entry name" value="Fimbrillin-like"/>
    <property type="match status" value="1"/>
</dbReference>
<dbReference type="PROSITE" id="PS51257">
    <property type="entry name" value="PROKAR_LIPOPROTEIN"/>
    <property type="match status" value="1"/>
</dbReference>
<name>A0A108T5B2_BACSE</name>
<proteinExistence type="predicted"/>
<reference evidence="1 2" key="1">
    <citation type="journal article" date="2016" name="BMC Genomics">
        <title>Type VI secretion systems of human gut Bacteroidales segregate into three genetic architectures, two of which are contained on mobile genetic elements.</title>
        <authorList>
            <person name="Coyne M.J."/>
            <person name="Roelofs K.G."/>
            <person name="Comstock L.E."/>
        </authorList>
    </citation>
    <scope>NUCLEOTIDE SEQUENCE [LARGE SCALE GENOMIC DNA]</scope>
    <source>
        <strain evidence="1 2">CL09T03C01</strain>
    </source>
</reference>
<sequence>MNKTQSISGTRHLPVFIACLLLTACNTGNGTSEVLQAEKLPIGFSTAPAETQQTRNDGLTADNLSAIGVYAYYTGSRNMQKTDTPNFMCNQKVTRTEGSSTWTYSPLKYWPNNPTDKLSFFAYGPYNTGSFSVSGNAQSGPPIIEYTPPRSESAQTDLLVAVPLMNQTSASDNSLVKLRFHHTLTRIAIYVKSDDNTTGKQITAFSIRGMKNGILTCHIPEDSKDKGFGWSYPAPAETETFTATATRFDIPDNTATPKELLATFYLLPYGTESVFNLTYTYQAYNSDNTDIIQTIVLSNQTLPSTEMWTEGASISYTLGISRKKVTVTAGSLPTWNTGSTETVSETVVIN</sequence>
<comment type="caution">
    <text evidence="1">The sequence shown here is derived from an EMBL/GenBank/DDBJ whole genome shotgun (WGS) entry which is preliminary data.</text>
</comment>
<evidence type="ECO:0000313" key="1">
    <source>
        <dbReference type="EMBL" id="KWR53580.1"/>
    </source>
</evidence>